<evidence type="ECO:0000313" key="4">
    <source>
        <dbReference type="Proteomes" id="UP001180020"/>
    </source>
</evidence>
<evidence type="ECO:0000256" key="1">
    <source>
        <dbReference type="SAM" id="MobiDB-lite"/>
    </source>
</evidence>
<proteinExistence type="predicted"/>
<feature type="transmembrane region" description="Helical" evidence="2">
    <location>
        <begin position="6"/>
        <end position="27"/>
    </location>
</feature>
<dbReference type="Proteomes" id="UP001180020">
    <property type="component" value="Unassembled WGS sequence"/>
</dbReference>
<keyword evidence="2" id="KW-0472">Membrane</keyword>
<keyword evidence="2" id="KW-1133">Transmembrane helix</keyword>
<dbReference type="EMBL" id="JAUJYO010000015">
    <property type="protein sequence ID" value="KAK1296954.1"/>
    <property type="molecule type" value="Genomic_DNA"/>
</dbReference>
<evidence type="ECO:0000256" key="2">
    <source>
        <dbReference type="SAM" id="Phobius"/>
    </source>
</evidence>
<feature type="region of interest" description="Disordered" evidence="1">
    <location>
        <begin position="132"/>
        <end position="152"/>
    </location>
</feature>
<reference evidence="3" key="2">
    <citation type="submission" date="2023-06" db="EMBL/GenBank/DDBJ databases">
        <authorList>
            <person name="Ma L."/>
            <person name="Liu K.-W."/>
            <person name="Li Z."/>
            <person name="Hsiao Y.-Y."/>
            <person name="Qi Y."/>
            <person name="Fu T."/>
            <person name="Tang G."/>
            <person name="Zhang D."/>
            <person name="Sun W.-H."/>
            <person name="Liu D.-K."/>
            <person name="Li Y."/>
            <person name="Chen G.-Z."/>
            <person name="Liu X.-D."/>
            <person name="Liao X.-Y."/>
            <person name="Jiang Y.-T."/>
            <person name="Yu X."/>
            <person name="Hao Y."/>
            <person name="Huang J."/>
            <person name="Zhao X.-W."/>
            <person name="Ke S."/>
            <person name="Chen Y.-Y."/>
            <person name="Wu W.-L."/>
            <person name="Hsu J.-L."/>
            <person name="Lin Y.-F."/>
            <person name="Huang M.-D."/>
            <person name="Li C.-Y."/>
            <person name="Huang L."/>
            <person name="Wang Z.-W."/>
            <person name="Zhao X."/>
            <person name="Zhong W.-Y."/>
            <person name="Peng D.-H."/>
            <person name="Ahmad S."/>
            <person name="Lan S."/>
            <person name="Zhang J.-S."/>
            <person name="Tsai W.-C."/>
            <person name="Van De Peer Y."/>
            <person name="Liu Z.-J."/>
        </authorList>
    </citation>
    <scope>NUCLEOTIDE SEQUENCE</scope>
    <source>
        <strain evidence="3">CP</strain>
        <tissue evidence="3">Leaves</tissue>
    </source>
</reference>
<keyword evidence="4" id="KW-1185">Reference proteome</keyword>
<dbReference type="PANTHER" id="PTHR36336">
    <property type="entry name" value="OS09G0560400 PROTEIN"/>
    <property type="match status" value="1"/>
</dbReference>
<name>A0AAV9D7V9_ACOCL</name>
<dbReference type="AlphaFoldDB" id="A0AAV9D7V9"/>
<evidence type="ECO:0000313" key="3">
    <source>
        <dbReference type="EMBL" id="KAK1296954.1"/>
    </source>
</evidence>
<gene>
    <name evidence="3" type="ORF">QJS10_CPB15g01733</name>
</gene>
<organism evidence="3 4">
    <name type="scientific">Acorus calamus</name>
    <name type="common">Sweet flag</name>
    <dbReference type="NCBI Taxonomy" id="4465"/>
    <lineage>
        <taxon>Eukaryota</taxon>
        <taxon>Viridiplantae</taxon>
        <taxon>Streptophyta</taxon>
        <taxon>Embryophyta</taxon>
        <taxon>Tracheophyta</taxon>
        <taxon>Spermatophyta</taxon>
        <taxon>Magnoliopsida</taxon>
        <taxon>Liliopsida</taxon>
        <taxon>Acoraceae</taxon>
        <taxon>Acorus</taxon>
    </lineage>
</organism>
<accession>A0AAV9D7V9</accession>
<protein>
    <submittedName>
        <fullName evidence="3">Uncharacterized protein</fullName>
    </submittedName>
</protein>
<dbReference type="PANTHER" id="PTHR36336:SF1">
    <property type="entry name" value="OS09G0560400 PROTEIN"/>
    <property type="match status" value="1"/>
</dbReference>
<comment type="caution">
    <text evidence="3">The sequence shown here is derived from an EMBL/GenBank/DDBJ whole genome shotgun (WGS) entry which is preliminary data.</text>
</comment>
<sequence length="326" mass="36561">MVITAYGDVAVVIVAVIIIDVEVLAYARRDDAIVVNASSPPLIESANSARLLHRGHNKYGCDNGEVVITCVVTQLFQSSFRKGKSKIDPSRGRREEQRAVGMFPRCRASFAVVLILFGCCWGSVESVHGQQVNDHHHQQQQNNKGGGGGRSLLSFTETKGNTSFQCSPSGPCIRCLYPEKNDAKYRCSETGYRIPLKCVEDKDGVKEDKSNNLRRGLSSLNGDTKYNPYFIPKLNAVLRSAIHAVTLSNHKTWRKLLDAWTSEGGKQNYITYRSCVPVENEEKLSLFGFEEKFSRLFELVVHKDGLVKKFWDGRATARWVVSERFH</sequence>
<keyword evidence="2" id="KW-0812">Transmembrane</keyword>
<reference evidence="3" key="1">
    <citation type="journal article" date="2023" name="Nat. Commun.">
        <title>Diploid and tetraploid genomes of Acorus and the evolution of monocots.</title>
        <authorList>
            <person name="Ma L."/>
            <person name="Liu K.W."/>
            <person name="Li Z."/>
            <person name="Hsiao Y.Y."/>
            <person name="Qi Y."/>
            <person name="Fu T."/>
            <person name="Tang G.D."/>
            <person name="Zhang D."/>
            <person name="Sun W.H."/>
            <person name="Liu D.K."/>
            <person name="Li Y."/>
            <person name="Chen G.Z."/>
            <person name="Liu X.D."/>
            <person name="Liao X.Y."/>
            <person name="Jiang Y.T."/>
            <person name="Yu X."/>
            <person name="Hao Y."/>
            <person name="Huang J."/>
            <person name="Zhao X.W."/>
            <person name="Ke S."/>
            <person name="Chen Y.Y."/>
            <person name="Wu W.L."/>
            <person name="Hsu J.L."/>
            <person name="Lin Y.F."/>
            <person name="Huang M.D."/>
            <person name="Li C.Y."/>
            <person name="Huang L."/>
            <person name="Wang Z.W."/>
            <person name="Zhao X."/>
            <person name="Zhong W.Y."/>
            <person name="Peng D.H."/>
            <person name="Ahmad S."/>
            <person name="Lan S."/>
            <person name="Zhang J.S."/>
            <person name="Tsai W.C."/>
            <person name="Van de Peer Y."/>
            <person name="Liu Z.J."/>
        </authorList>
    </citation>
    <scope>NUCLEOTIDE SEQUENCE</scope>
    <source>
        <strain evidence="3">CP</strain>
    </source>
</reference>